<reference evidence="1 2" key="1">
    <citation type="submission" date="2014-05" db="EMBL/GenBank/DDBJ databases">
        <title>Draft Genome Sequence of Nitratireductor basaltis Strain UMTGB225, A Marine Bacterium Isolated from Green Barrel Tunicate.</title>
        <authorList>
            <person name="Gan H.Y."/>
        </authorList>
    </citation>
    <scope>NUCLEOTIDE SEQUENCE [LARGE SCALE GENOMIC DNA]</scope>
    <source>
        <strain evidence="1 2">UMTGB225</strain>
    </source>
</reference>
<organism evidence="1 2">
    <name type="scientific">Nitratireductor basaltis</name>
    <dbReference type="NCBI Taxonomy" id="472175"/>
    <lineage>
        <taxon>Bacteria</taxon>
        <taxon>Pseudomonadati</taxon>
        <taxon>Pseudomonadota</taxon>
        <taxon>Alphaproteobacteria</taxon>
        <taxon>Hyphomicrobiales</taxon>
        <taxon>Phyllobacteriaceae</taxon>
        <taxon>Nitratireductor</taxon>
    </lineage>
</organism>
<proteinExistence type="predicted"/>
<dbReference type="eggNOG" id="ENOG5033GC1">
    <property type="taxonomic scope" value="Bacteria"/>
</dbReference>
<dbReference type="RefSeq" id="WP_152552951.1">
    <property type="nucleotide sequence ID" value="NZ_JMQM01000001.1"/>
</dbReference>
<protein>
    <submittedName>
        <fullName evidence="1">Uncharacterized protein</fullName>
    </submittedName>
</protein>
<accession>A0A084U9U2</accession>
<keyword evidence="2" id="KW-1185">Reference proteome</keyword>
<dbReference type="AlphaFoldDB" id="A0A084U9U2"/>
<dbReference type="EMBL" id="JMQM01000001">
    <property type="protein sequence ID" value="KFB09728.1"/>
    <property type="molecule type" value="Genomic_DNA"/>
</dbReference>
<sequence>MASELLVESEIRAGLTLVQALDEADFGVSAAFWLYHGELEKWKMVIGYSGQKSALQQKYLEAATISARWRDAHPDRPILDLSRVKITHQDDKLIRGLHSAIHVEGLGEVRFSRNVVNGIYVEDAIIHRLAA</sequence>
<comment type="caution">
    <text evidence="1">The sequence shown here is derived from an EMBL/GenBank/DDBJ whole genome shotgun (WGS) entry which is preliminary data.</text>
</comment>
<name>A0A084U9U2_9HYPH</name>
<evidence type="ECO:0000313" key="2">
    <source>
        <dbReference type="Proteomes" id="UP000053675"/>
    </source>
</evidence>
<dbReference type="OrthoDB" id="5567843at2"/>
<evidence type="ECO:0000313" key="1">
    <source>
        <dbReference type="EMBL" id="KFB09728.1"/>
    </source>
</evidence>
<dbReference type="STRING" id="472175.EL18_00746"/>
<dbReference type="Proteomes" id="UP000053675">
    <property type="component" value="Unassembled WGS sequence"/>
</dbReference>
<gene>
    <name evidence="1" type="ORF">EL18_00746</name>
</gene>